<proteinExistence type="predicted"/>
<dbReference type="AlphaFoldDB" id="A0A381UWT6"/>
<organism evidence="1">
    <name type="scientific">marine metagenome</name>
    <dbReference type="NCBI Taxonomy" id="408172"/>
    <lineage>
        <taxon>unclassified sequences</taxon>
        <taxon>metagenomes</taxon>
        <taxon>ecological metagenomes</taxon>
    </lineage>
</organism>
<reference evidence="1" key="1">
    <citation type="submission" date="2018-05" db="EMBL/GenBank/DDBJ databases">
        <authorList>
            <person name="Lanie J.A."/>
            <person name="Ng W.-L."/>
            <person name="Kazmierczak K.M."/>
            <person name="Andrzejewski T.M."/>
            <person name="Davidsen T.M."/>
            <person name="Wayne K.J."/>
            <person name="Tettelin H."/>
            <person name="Glass J.I."/>
            <person name="Rusch D."/>
            <person name="Podicherti R."/>
            <person name="Tsui H.-C.T."/>
            <person name="Winkler M.E."/>
        </authorList>
    </citation>
    <scope>NUCLEOTIDE SEQUENCE</scope>
</reference>
<protein>
    <submittedName>
        <fullName evidence="1">Uncharacterized protein</fullName>
    </submittedName>
</protein>
<accession>A0A381UWT6</accession>
<name>A0A381UWT6_9ZZZZ</name>
<dbReference type="EMBL" id="UINC01007306">
    <property type="protein sequence ID" value="SVA32590.1"/>
    <property type="molecule type" value="Genomic_DNA"/>
</dbReference>
<sequence>MRKLNPAQPRIADGEGIRATAQFSVPFEKAFE</sequence>
<gene>
    <name evidence="1" type="ORF">METZ01_LOCUS85444</name>
</gene>
<feature type="non-terminal residue" evidence="1">
    <location>
        <position position="32"/>
    </location>
</feature>
<evidence type="ECO:0000313" key="1">
    <source>
        <dbReference type="EMBL" id="SVA32590.1"/>
    </source>
</evidence>